<dbReference type="Pfam" id="PF04715">
    <property type="entry name" value="Anth_synt_I_N"/>
    <property type="match status" value="1"/>
</dbReference>
<organism evidence="3 4">
    <name type="scientific">Selenomonas noxia F0398</name>
    <dbReference type="NCBI Taxonomy" id="702437"/>
    <lineage>
        <taxon>Bacteria</taxon>
        <taxon>Bacillati</taxon>
        <taxon>Bacillota</taxon>
        <taxon>Negativicutes</taxon>
        <taxon>Selenomonadales</taxon>
        <taxon>Selenomonadaceae</taxon>
        <taxon>Selenomonas</taxon>
    </lineage>
</organism>
<dbReference type="PANTHER" id="PTHR11236">
    <property type="entry name" value="AMINOBENZOATE/ANTHRANILATE SYNTHASE"/>
    <property type="match status" value="1"/>
</dbReference>
<dbReference type="InterPro" id="IPR005801">
    <property type="entry name" value="ADC_synthase"/>
</dbReference>
<dbReference type="InterPro" id="IPR015890">
    <property type="entry name" value="Chorismate_C"/>
</dbReference>
<comment type="caution">
    <text evidence="3">The sequence shown here is derived from an EMBL/GenBank/DDBJ whole genome shotgun (WGS) entry which is preliminary data.</text>
</comment>
<protein>
    <recommendedName>
        <fullName evidence="5">Chorismate-utilising enzyme C-terminal domain-containing protein</fullName>
    </recommendedName>
</protein>
<dbReference type="Gene3D" id="3.60.120.10">
    <property type="entry name" value="Anthranilate synthase"/>
    <property type="match status" value="1"/>
</dbReference>
<gene>
    <name evidence="3" type="ORF">HMPREF9432_01058</name>
</gene>
<feature type="domain" description="Anthranilate synthase component I N-terminal" evidence="2">
    <location>
        <begin position="29"/>
        <end position="168"/>
    </location>
</feature>
<dbReference type="Pfam" id="PF00425">
    <property type="entry name" value="Chorismate_bind"/>
    <property type="match status" value="1"/>
</dbReference>
<dbReference type="PANTHER" id="PTHR11236:SF9">
    <property type="entry name" value="ANTHRANILATE SYNTHASE COMPONENT 1"/>
    <property type="match status" value="1"/>
</dbReference>
<evidence type="ECO:0008006" key="5">
    <source>
        <dbReference type="Google" id="ProtNLM"/>
    </source>
</evidence>
<evidence type="ECO:0000259" key="1">
    <source>
        <dbReference type="Pfam" id="PF00425"/>
    </source>
</evidence>
<keyword evidence="4" id="KW-1185">Reference proteome</keyword>
<sequence>MKFTPTKETFIASAKTANLITVSTELTMDLDTPVSIYYKLVDDKKGYIMESVDTTQQQFGRYSFIGGEPFVRVQVFADKLLINENGLMKSIAGAPYETMKTYAARFIPADAAGRESLPLVHGGLAGYFSYETAATFDRVRGVELDSEQLLGQFMMCRYLVVYDALRNSAQLHYLADIKEGDDPSELYDMIAERLTAMRTRLSAPFPVPAAAATKRKTPVDFMARYGKAPADFLNVIQRVKEHIYAGDIFQAVPSFRFREKITRPAFLFYRRLRQVNPSPYMFYYNFGTVKLVGASPEMLIKVSGGTVYTYPIAGTRKRGKTDEEDAALAADLRADAKECAEHAMLVDLARNDLGRISVPGTVRVPKLMAVERFSHVSHMVSSVVGAIDPAYAPMDVLRATFPAGTVSGAPKLRAMEIIHELEPEPRGFYAGTVGYMDFRGNMDMCITLRTMCIENDDTAIIQSGAGIVKDSVPEKEYLEILQKAKALFEVVEEVENDVAFA</sequence>
<feature type="domain" description="Chorismate-utilising enzyme C-terminal" evidence="1">
    <location>
        <begin position="230"/>
        <end position="483"/>
    </location>
</feature>
<reference evidence="3 4" key="1">
    <citation type="submission" date="2011-08" db="EMBL/GenBank/DDBJ databases">
        <title>The Genome Sequence of Selenomonas noxia F0398.</title>
        <authorList>
            <consortium name="The Broad Institute Genome Sequencing Platform"/>
            <person name="Earl A."/>
            <person name="Ward D."/>
            <person name="Feldgarden M."/>
            <person name="Gevers D."/>
            <person name="Izard J."/>
            <person name="Ganesan A."/>
            <person name="Blanton J.M."/>
            <person name="Baranova O.V."/>
            <person name="Tanner A.C."/>
            <person name="Dewhirst F.E."/>
            <person name="Young S.K."/>
            <person name="Zeng Q."/>
            <person name="Gargeya S."/>
            <person name="Fitzgerald M."/>
            <person name="Haas B."/>
            <person name="Abouelleil A."/>
            <person name="Alvarado L."/>
            <person name="Arachchi H.M."/>
            <person name="Berlin A."/>
            <person name="Brown A."/>
            <person name="Chapman S.B."/>
            <person name="Chen Z."/>
            <person name="Dunbar C."/>
            <person name="Freedman E."/>
            <person name="Gearin G."/>
            <person name="Gellesch M."/>
            <person name="Goldberg J."/>
            <person name="Griggs A."/>
            <person name="Gujja S."/>
            <person name="Heiman D."/>
            <person name="Howarth C."/>
            <person name="Larson L."/>
            <person name="Lui A."/>
            <person name="MacDonald P.J.P."/>
            <person name="Montmayeur A."/>
            <person name="Murphy C."/>
            <person name="Neiman D."/>
            <person name="Pearson M."/>
            <person name="Priest M."/>
            <person name="Roberts A."/>
            <person name="Saif S."/>
            <person name="Shea T."/>
            <person name="Shenoy N."/>
            <person name="Sisk P."/>
            <person name="Stolte C."/>
            <person name="Sykes S."/>
            <person name="Wortman J."/>
            <person name="Nusbaum C."/>
            <person name="Birren B."/>
        </authorList>
    </citation>
    <scope>NUCLEOTIDE SEQUENCE [LARGE SCALE GENOMIC DNA]</scope>
    <source>
        <strain evidence="3 4">F0398</strain>
    </source>
</reference>
<proteinExistence type="predicted"/>
<dbReference type="InterPro" id="IPR006805">
    <property type="entry name" value="Anth_synth_I_N"/>
</dbReference>
<dbReference type="PRINTS" id="PR00095">
    <property type="entry name" value="ANTSNTHASEI"/>
</dbReference>
<name>A0ABN0DQD5_9FIRM</name>
<dbReference type="Proteomes" id="UP000003175">
    <property type="component" value="Unassembled WGS sequence"/>
</dbReference>
<evidence type="ECO:0000313" key="3">
    <source>
        <dbReference type="EMBL" id="EHG25028.1"/>
    </source>
</evidence>
<dbReference type="RefSeq" id="WP_006696355.1">
    <property type="nucleotide sequence ID" value="NZ_JH376858.1"/>
</dbReference>
<dbReference type="InterPro" id="IPR019999">
    <property type="entry name" value="Anth_synth_I-like"/>
</dbReference>
<dbReference type="EMBL" id="ADGH01000008">
    <property type="protein sequence ID" value="EHG25028.1"/>
    <property type="molecule type" value="Genomic_DNA"/>
</dbReference>
<accession>A0ABN0DQD5</accession>
<evidence type="ECO:0000313" key="4">
    <source>
        <dbReference type="Proteomes" id="UP000003175"/>
    </source>
</evidence>
<evidence type="ECO:0000259" key="2">
    <source>
        <dbReference type="Pfam" id="PF04715"/>
    </source>
</evidence>
<dbReference type="SUPFAM" id="SSF56322">
    <property type="entry name" value="ADC synthase"/>
    <property type="match status" value="1"/>
</dbReference>